<keyword evidence="6 8" id="KW-0472">Membrane</keyword>
<evidence type="ECO:0000256" key="6">
    <source>
        <dbReference type="ARBA" id="ARBA00023136"/>
    </source>
</evidence>
<dbReference type="InterPro" id="IPR010290">
    <property type="entry name" value="TM_effector"/>
</dbReference>
<dbReference type="Pfam" id="PF05977">
    <property type="entry name" value="MFS_3"/>
    <property type="match status" value="1"/>
</dbReference>
<comment type="caution">
    <text evidence="10">The sequence shown here is derived from an EMBL/GenBank/DDBJ whole genome shotgun (WGS) entry which is preliminary data.</text>
</comment>
<evidence type="ECO:0000256" key="4">
    <source>
        <dbReference type="ARBA" id="ARBA00022692"/>
    </source>
</evidence>
<feature type="transmembrane region" description="Helical" evidence="8">
    <location>
        <begin position="113"/>
        <end position="135"/>
    </location>
</feature>
<keyword evidence="2" id="KW-0813">Transport</keyword>
<evidence type="ECO:0000313" key="11">
    <source>
        <dbReference type="Proteomes" id="UP001595976"/>
    </source>
</evidence>
<dbReference type="PANTHER" id="PTHR23513:SF11">
    <property type="entry name" value="STAPHYLOFERRIN A TRANSPORTER"/>
    <property type="match status" value="1"/>
</dbReference>
<protein>
    <submittedName>
        <fullName evidence="10">MFS transporter</fullName>
    </submittedName>
</protein>
<dbReference type="InterPro" id="IPR036259">
    <property type="entry name" value="MFS_trans_sf"/>
</dbReference>
<dbReference type="SUPFAM" id="SSF103473">
    <property type="entry name" value="MFS general substrate transporter"/>
    <property type="match status" value="1"/>
</dbReference>
<feature type="transmembrane region" description="Helical" evidence="8">
    <location>
        <begin position="43"/>
        <end position="65"/>
    </location>
</feature>
<evidence type="ECO:0000256" key="5">
    <source>
        <dbReference type="ARBA" id="ARBA00022989"/>
    </source>
</evidence>
<keyword evidence="4 8" id="KW-0812">Transmembrane</keyword>
<reference evidence="11" key="1">
    <citation type="journal article" date="2019" name="Int. J. Syst. Evol. Microbiol.">
        <title>The Global Catalogue of Microorganisms (GCM) 10K type strain sequencing project: providing services to taxonomists for standard genome sequencing and annotation.</title>
        <authorList>
            <consortium name="The Broad Institute Genomics Platform"/>
            <consortium name="The Broad Institute Genome Sequencing Center for Infectious Disease"/>
            <person name="Wu L."/>
            <person name="Ma J."/>
        </authorList>
    </citation>
    <scope>NUCLEOTIDE SEQUENCE [LARGE SCALE GENOMIC DNA]</scope>
    <source>
        <strain evidence="11">CGMCC 1.15643</strain>
    </source>
</reference>
<dbReference type="Proteomes" id="UP001595976">
    <property type="component" value="Unassembled WGS sequence"/>
</dbReference>
<dbReference type="EMBL" id="JBHSLI010000008">
    <property type="protein sequence ID" value="MFC5294976.1"/>
    <property type="molecule type" value="Genomic_DNA"/>
</dbReference>
<dbReference type="PANTHER" id="PTHR23513">
    <property type="entry name" value="INTEGRAL MEMBRANE EFFLUX PROTEIN-RELATED"/>
    <property type="match status" value="1"/>
</dbReference>
<dbReference type="CDD" id="cd06173">
    <property type="entry name" value="MFS_MefA_like"/>
    <property type="match status" value="1"/>
</dbReference>
<dbReference type="RefSeq" id="WP_158444803.1">
    <property type="nucleotide sequence ID" value="NZ_JBHSLI010000008.1"/>
</dbReference>
<dbReference type="PROSITE" id="PS50850">
    <property type="entry name" value="MFS"/>
    <property type="match status" value="1"/>
</dbReference>
<evidence type="ECO:0000256" key="8">
    <source>
        <dbReference type="SAM" id="Phobius"/>
    </source>
</evidence>
<feature type="transmembrane region" description="Helical" evidence="8">
    <location>
        <begin position="187"/>
        <end position="216"/>
    </location>
</feature>
<comment type="subcellular location">
    <subcellularLocation>
        <location evidence="1">Cell membrane</location>
        <topology evidence="1">Multi-pass membrane protein</topology>
    </subcellularLocation>
</comment>
<sequence>MPDDLHAQPTADVVEAELASEGIGPSENRTSPFVPLRQPIFRAVWFASLASNFGGLVQAVGASWMMASISPSAEMVALVQASTTLPVMLFSLAAGAISDNYDRRRIMLTAQGFMLAVSIGLAACAWLGIITPWLLLSFTFLIGCGTALNNPAWQSSVGDMVPRRDVPAAVTLNSVAFNIARSVGPAIGGAIVAAAGAVAAFVINAFSYIGLIAVLARWQPPKVERLLPRETLFIAMGAGVRYVAMSPNIRAVILRAFAFGFGAIIGLALLPLVARDLIRGGPLTYGILLGGFGAGAVAGAFMSARLRRAMSTEALVRSTFIAYAAGILLVAFSRTIWMTIPGLFICGACWVLALSTFNATVQLSAPRWVVGRALAIYQMATFGGMATGSWAWGRTALLFGTDRGLQLSAIVLLIGAGLGLRYRLPPLEELNLDPLSRWREPKVAVDIEPRSGPVIVTVEYIIKPEDVVAFLNVMAERRRIRRRDGARHWTLLRDLTDPTLWFERYDSPTWVEYVRQNQRVTQADAEIGERVRALHSGPNPPVVHRMIERQTASLTSPAAAGPVTPTDMPKPLGDPLRAG</sequence>
<feature type="region of interest" description="Disordered" evidence="7">
    <location>
        <begin position="554"/>
        <end position="579"/>
    </location>
</feature>
<evidence type="ECO:0000256" key="2">
    <source>
        <dbReference type="ARBA" id="ARBA00022448"/>
    </source>
</evidence>
<accession>A0ABW0F8Q0</accession>
<dbReference type="InterPro" id="IPR020846">
    <property type="entry name" value="MFS_dom"/>
</dbReference>
<feature type="transmembrane region" description="Helical" evidence="8">
    <location>
        <begin position="77"/>
        <end position="101"/>
    </location>
</feature>
<proteinExistence type="predicted"/>
<gene>
    <name evidence="10" type="ORF">ACFPK2_18455</name>
</gene>
<feature type="transmembrane region" description="Helical" evidence="8">
    <location>
        <begin position="252"/>
        <end position="273"/>
    </location>
</feature>
<feature type="transmembrane region" description="Helical" evidence="8">
    <location>
        <begin position="285"/>
        <end position="302"/>
    </location>
</feature>
<keyword evidence="5 8" id="KW-1133">Transmembrane helix</keyword>
<evidence type="ECO:0000259" key="9">
    <source>
        <dbReference type="PROSITE" id="PS50850"/>
    </source>
</evidence>
<evidence type="ECO:0000313" key="10">
    <source>
        <dbReference type="EMBL" id="MFC5294976.1"/>
    </source>
</evidence>
<feature type="transmembrane region" description="Helical" evidence="8">
    <location>
        <begin position="369"/>
        <end position="392"/>
    </location>
</feature>
<keyword evidence="11" id="KW-1185">Reference proteome</keyword>
<feature type="domain" description="Major facilitator superfamily (MFS) profile" evidence="9">
    <location>
        <begin position="40"/>
        <end position="427"/>
    </location>
</feature>
<evidence type="ECO:0000256" key="7">
    <source>
        <dbReference type="SAM" id="MobiDB-lite"/>
    </source>
</evidence>
<evidence type="ECO:0000256" key="3">
    <source>
        <dbReference type="ARBA" id="ARBA00022475"/>
    </source>
</evidence>
<evidence type="ECO:0000256" key="1">
    <source>
        <dbReference type="ARBA" id="ARBA00004651"/>
    </source>
</evidence>
<feature type="transmembrane region" description="Helical" evidence="8">
    <location>
        <begin position="338"/>
        <end position="357"/>
    </location>
</feature>
<dbReference type="Gene3D" id="1.20.1250.20">
    <property type="entry name" value="MFS general substrate transporter like domains"/>
    <property type="match status" value="1"/>
</dbReference>
<organism evidence="10 11">
    <name type="scientific">Bosea minatitlanensis</name>
    <dbReference type="NCBI Taxonomy" id="128782"/>
    <lineage>
        <taxon>Bacteria</taxon>
        <taxon>Pseudomonadati</taxon>
        <taxon>Pseudomonadota</taxon>
        <taxon>Alphaproteobacteria</taxon>
        <taxon>Hyphomicrobiales</taxon>
        <taxon>Boseaceae</taxon>
        <taxon>Bosea</taxon>
    </lineage>
</organism>
<name>A0ABW0F8Q0_9HYPH</name>
<feature type="transmembrane region" description="Helical" evidence="8">
    <location>
        <begin position="314"/>
        <end position="332"/>
    </location>
</feature>
<keyword evidence="3" id="KW-1003">Cell membrane</keyword>